<evidence type="ECO:0000313" key="1">
    <source>
        <dbReference type="EMBL" id="KAK0621941.1"/>
    </source>
</evidence>
<sequence length="264" mass="28768">MDHQDSITPPCTKTSATDYDDSLEMDAGFELSPFGGPLITLHLASGFPLVIHRAFLLRSAKLALLCTPSTKALDLCHISASAGHVLVQYFYTGTYRALQWTGAPAAPLSCSTKNSIATTTTAANNEDAAVLARFRTAFEVYAAARLYELDQLEELAREEIELVTCIYHPTSSSNATTSIASRNPRDAPTKLNVFTIIDIVKEAYPTPDADDVWFPAYMKERVKEVFMNLGHHSPAAAAARDKMMPVNLGNGDSTAWSRCTCQGR</sequence>
<accession>A0AA39WUS4</accession>
<dbReference type="PANTHER" id="PTHR37538">
    <property type="entry name" value="BTB DOMAIN-CONTAINING PROTEIN"/>
    <property type="match status" value="1"/>
</dbReference>
<dbReference type="AlphaFoldDB" id="A0AA39WUS4"/>
<dbReference type="Proteomes" id="UP001174934">
    <property type="component" value="Unassembled WGS sequence"/>
</dbReference>
<gene>
    <name evidence="1" type="ORF">B0T17DRAFT_618317</name>
</gene>
<dbReference type="PANTHER" id="PTHR37538:SF1">
    <property type="entry name" value="BTB DOMAIN-CONTAINING PROTEIN"/>
    <property type="match status" value="1"/>
</dbReference>
<proteinExistence type="predicted"/>
<protein>
    <recommendedName>
        <fullName evidence="3">BTB domain-containing protein</fullName>
    </recommendedName>
</protein>
<comment type="caution">
    <text evidence="1">The sequence shown here is derived from an EMBL/GenBank/DDBJ whole genome shotgun (WGS) entry which is preliminary data.</text>
</comment>
<evidence type="ECO:0000313" key="2">
    <source>
        <dbReference type="Proteomes" id="UP001174934"/>
    </source>
</evidence>
<keyword evidence="2" id="KW-1185">Reference proteome</keyword>
<name>A0AA39WUS4_9PEZI</name>
<dbReference type="EMBL" id="JAULSR010000004">
    <property type="protein sequence ID" value="KAK0621941.1"/>
    <property type="molecule type" value="Genomic_DNA"/>
</dbReference>
<organism evidence="1 2">
    <name type="scientific">Bombardia bombarda</name>
    <dbReference type="NCBI Taxonomy" id="252184"/>
    <lineage>
        <taxon>Eukaryota</taxon>
        <taxon>Fungi</taxon>
        <taxon>Dikarya</taxon>
        <taxon>Ascomycota</taxon>
        <taxon>Pezizomycotina</taxon>
        <taxon>Sordariomycetes</taxon>
        <taxon>Sordariomycetidae</taxon>
        <taxon>Sordariales</taxon>
        <taxon>Lasiosphaeriaceae</taxon>
        <taxon>Bombardia</taxon>
    </lineage>
</organism>
<evidence type="ECO:0008006" key="3">
    <source>
        <dbReference type="Google" id="ProtNLM"/>
    </source>
</evidence>
<reference evidence="1" key="1">
    <citation type="submission" date="2023-06" db="EMBL/GenBank/DDBJ databases">
        <title>Genome-scale phylogeny and comparative genomics of the fungal order Sordariales.</title>
        <authorList>
            <consortium name="Lawrence Berkeley National Laboratory"/>
            <person name="Hensen N."/>
            <person name="Bonometti L."/>
            <person name="Westerberg I."/>
            <person name="Brannstrom I.O."/>
            <person name="Guillou S."/>
            <person name="Cros-Aarteil S."/>
            <person name="Calhoun S."/>
            <person name="Haridas S."/>
            <person name="Kuo A."/>
            <person name="Mondo S."/>
            <person name="Pangilinan J."/>
            <person name="Riley R."/>
            <person name="LaButti K."/>
            <person name="Andreopoulos B."/>
            <person name="Lipzen A."/>
            <person name="Chen C."/>
            <person name="Yanf M."/>
            <person name="Daum C."/>
            <person name="Ng V."/>
            <person name="Clum A."/>
            <person name="Steindorff A."/>
            <person name="Ohm R."/>
            <person name="Martin F."/>
            <person name="Silar P."/>
            <person name="Natvig D."/>
            <person name="Lalanne C."/>
            <person name="Gautier V."/>
            <person name="Ament-velasquez S.L."/>
            <person name="Kruys A."/>
            <person name="Hutchinson M.I."/>
            <person name="Powell A.J."/>
            <person name="Barry K."/>
            <person name="Miller A.N."/>
            <person name="Grigoriev I.V."/>
            <person name="Debuchy R."/>
            <person name="Gladieux P."/>
            <person name="Thoren M.H."/>
            <person name="Johannesson H."/>
        </authorList>
    </citation>
    <scope>NUCLEOTIDE SEQUENCE</scope>
    <source>
        <strain evidence="1">SMH3391-2</strain>
    </source>
</reference>